<dbReference type="InterPro" id="IPR003171">
    <property type="entry name" value="Mehydrof_redctse-like"/>
</dbReference>
<comment type="pathway">
    <text evidence="2 7">One-carbon metabolism; tetrahydrofolate interconversion.</text>
</comment>
<comment type="similarity">
    <text evidence="3 7">Belongs to the methylenetetrahydrofolate reductase family.</text>
</comment>
<accession>A0A2P2JJG0</accession>
<dbReference type="Pfam" id="PF02219">
    <property type="entry name" value="MTHFR"/>
    <property type="match status" value="1"/>
</dbReference>
<dbReference type="GO" id="GO:0035999">
    <property type="term" value="P:tetrahydrofolate interconversion"/>
    <property type="evidence" value="ECO:0007669"/>
    <property type="project" value="UniProtKB-UniPathway"/>
</dbReference>
<dbReference type="AlphaFoldDB" id="A0A2P2JJG0"/>
<proteinExistence type="inferred from homology"/>
<dbReference type="GO" id="GO:0071949">
    <property type="term" value="F:FAD binding"/>
    <property type="evidence" value="ECO:0007669"/>
    <property type="project" value="TreeGrafter"/>
</dbReference>
<dbReference type="GO" id="GO:0009086">
    <property type="term" value="P:methionine biosynthetic process"/>
    <property type="evidence" value="ECO:0007669"/>
    <property type="project" value="TreeGrafter"/>
</dbReference>
<dbReference type="GO" id="GO:0004489">
    <property type="term" value="F:methylenetetrahydrofolate reductase [NAD(P)H] activity"/>
    <property type="evidence" value="ECO:0007669"/>
    <property type="project" value="InterPro"/>
</dbReference>
<dbReference type="EMBL" id="GGEC01013130">
    <property type="protein sequence ID" value="MBW93613.1"/>
    <property type="molecule type" value="Transcribed_RNA"/>
</dbReference>
<evidence type="ECO:0000256" key="6">
    <source>
        <dbReference type="ARBA" id="ARBA00023002"/>
    </source>
</evidence>
<dbReference type="UniPathway" id="UPA00193"/>
<dbReference type="InterPro" id="IPR029041">
    <property type="entry name" value="FAD-linked_oxidoreductase-like"/>
</dbReference>
<keyword evidence="6 7" id="KW-0560">Oxidoreductase</keyword>
<evidence type="ECO:0000256" key="1">
    <source>
        <dbReference type="ARBA" id="ARBA00001974"/>
    </source>
</evidence>
<dbReference type="SUPFAM" id="SSF51730">
    <property type="entry name" value="FAD-linked oxidoreductase"/>
    <property type="match status" value="1"/>
</dbReference>
<reference evidence="8" key="1">
    <citation type="submission" date="2018-02" db="EMBL/GenBank/DDBJ databases">
        <title>Rhizophora mucronata_Transcriptome.</title>
        <authorList>
            <person name="Meera S.P."/>
            <person name="Sreeshan A."/>
            <person name="Augustine A."/>
        </authorList>
    </citation>
    <scope>NUCLEOTIDE SEQUENCE</scope>
    <source>
        <tissue evidence="8">Leaf</tissue>
    </source>
</reference>
<organism evidence="8">
    <name type="scientific">Rhizophora mucronata</name>
    <name type="common">Asiatic mangrove</name>
    <dbReference type="NCBI Taxonomy" id="61149"/>
    <lineage>
        <taxon>Eukaryota</taxon>
        <taxon>Viridiplantae</taxon>
        <taxon>Streptophyta</taxon>
        <taxon>Embryophyta</taxon>
        <taxon>Tracheophyta</taxon>
        <taxon>Spermatophyta</taxon>
        <taxon>Magnoliopsida</taxon>
        <taxon>eudicotyledons</taxon>
        <taxon>Gunneridae</taxon>
        <taxon>Pentapetalae</taxon>
        <taxon>rosids</taxon>
        <taxon>fabids</taxon>
        <taxon>Malpighiales</taxon>
        <taxon>Rhizophoraceae</taxon>
        <taxon>Rhizophora</taxon>
    </lineage>
</organism>
<evidence type="ECO:0000256" key="2">
    <source>
        <dbReference type="ARBA" id="ARBA00004777"/>
    </source>
</evidence>
<name>A0A2P2JJG0_RHIMU</name>
<evidence type="ECO:0000256" key="7">
    <source>
        <dbReference type="RuleBase" id="RU003862"/>
    </source>
</evidence>
<evidence type="ECO:0000313" key="8">
    <source>
        <dbReference type="EMBL" id="MBW93613.1"/>
    </source>
</evidence>
<evidence type="ECO:0000256" key="3">
    <source>
        <dbReference type="ARBA" id="ARBA00006743"/>
    </source>
</evidence>
<keyword evidence="5 7" id="KW-0274">FAD</keyword>
<dbReference type="GO" id="GO:0005829">
    <property type="term" value="C:cytosol"/>
    <property type="evidence" value="ECO:0007669"/>
    <property type="project" value="TreeGrafter"/>
</dbReference>
<evidence type="ECO:0000256" key="5">
    <source>
        <dbReference type="ARBA" id="ARBA00022827"/>
    </source>
</evidence>
<comment type="cofactor">
    <cofactor evidence="1 7">
        <name>FAD</name>
        <dbReference type="ChEBI" id="CHEBI:57692"/>
    </cofactor>
</comment>
<dbReference type="PANTHER" id="PTHR45754">
    <property type="entry name" value="METHYLENETETRAHYDROFOLATE REDUCTASE"/>
    <property type="match status" value="1"/>
</dbReference>
<keyword evidence="4 7" id="KW-0285">Flavoprotein</keyword>
<protein>
    <recommendedName>
        <fullName evidence="7">Methylenetetrahydrofolate reductase</fullName>
    </recommendedName>
</protein>
<dbReference type="Gene3D" id="3.20.20.220">
    <property type="match status" value="1"/>
</dbReference>
<evidence type="ECO:0000256" key="4">
    <source>
        <dbReference type="ARBA" id="ARBA00022630"/>
    </source>
</evidence>
<dbReference type="PANTHER" id="PTHR45754:SF3">
    <property type="entry name" value="METHYLENETETRAHYDROFOLATE REDUCTASE (NADPH)"/>
    <property type="match status" value="1"/>
</dbReference>
<sequence length="175" mass="18960">MKVIEKIRAALGGDADGGGAAAGSSTTTLPNGGPRNVVFSFEFFPSKTEDGVDNMFDKMERMVVHNPAFCDITWGAGGSTSDLTLDIANKMQNIICVGTLMDLTCTNMLVGKIDEALETIKANGIQNVLALRGDPPRGQDKFVRIEGGFACARDLVRHIRSKYGDYSCWLSRFFL</sequence>